<dbReference type="PANTHER" id="PTHR31286:SF163">
    <property type="entry name" value="ZINC KNUCKLE CX2CX4HX4C DOMAIN-CONTAINING PROTEIN"/>
    <property type="match status" value="1"/>
</dbReference>
<evidence type="ECO:0000259" key="2">
    <source>
        <dbReference type="Pfam" id="PF14111"/>
    </source>
</evidence>
<keyword evidence="6" id="KW-1185">Reference proteome</keyword>
<feature type="compositionally biased region" description="Basic and acidic residues" evidence="1">
    <location>
        <begin position="397"/>
        <end position="411"/>
    </location>
</feature>
<dbReference type="EMBL" id="CACVBM020000349">
    <property type="protein sequence ID" value="CAA7018098.1"/>
    <property type="molecule type" value="Genomic_DNA"/>
</dbReference>
<dbReference type="InterPro" id="IPR025836">
    <property type="entry name" value="Zn_knuckle_CX2CX4HX4C"/>
</dbReference>
<evidence type="ECO:0000256" key="1">
    <source>
        <dbReference type="SAM" id="MobiDB-lite"/>
    </source>
</evidence>
<accession>A0A6D2HPB0</accession>
<evidence type="ECO:0000313" key="4">
    <source>
        <dbReference type="EMBL" id="CAA7018098.1"/>
    </source>
</evidence>
<evidence type="ECO:0000259" key="3">
    <source>
        <dbReference type="Pfam" id="PF14392"/>
    </source>
</evidence>
<feature type="domain" description="Zinc knuckle CX2CX4HX4C" evidence="3">
    <location>
        <begin position="172"/>
        <end position="215"/>
    </location>
</feature>
<dbReference type="InterPro" id="IPR025558">
    <property type="entry name" value="DUF4283"/>
</dbReference>
<feature type="domain" description="DUF4283" evidence="2">
    <location>
        <begin position="38"/>
        <end position="115"/>
    </location>
</feature>
<sequence length="448" mass="52128">MTLKYSRGEKEKWIAGTPKPKRRGPVPIPPSNNQVLINNKLALIGRVLNPQIQKPKALMEFMLHHWEIEDKAVGRELGPSLFLIRFQDEEILKVTLDKAPFHYKRWMFILQRWEPIVSDYFPAFIPFWIEVQGIPLHHWSDQTLCTIGAELGFVIDRDVDLGKIRVRINALEPLEMSLPIQLPTGEVTTVNLVYDKLEKHCFSCFSLSHEEKDCPLKEQPPVERIPEIGINQRRTVTRAEEDRIRHSSRRDYRAEQTERRSRNLESRHRETRERYRRPYDRPSHRSPSSRSQRQEINPKRSYNREHPRDQLITTRDSSPKSSLRGFSQGHNPTQQGSRYQSLSDHMSSRYRQTSPQNNDLPQECRTPPHIPSRGRHSPISRRLDAPHSERMGTNGDNYHERRGPSPTDRHQPLSHPTSLVSTPIEQVSAPPSFDPSSQPAQGKRSAKE</sequence>
<name>A0A6D2HPB0_9BRAS</name>
<feature type="compositionally biased region" description="Polar residues" evidence="1">
    <location>
        <begin position="414"/>
        <end position="425"/>
    </location>
</feature>
<dbReference type="EMBL" id="CACVBM020001518">
    <property type="protein sequence ID" value="CAA7053087.1"/>
    <property type="molecule type" value="Genomic_DNA"/>
</dbReference>
<dbReference type="Proteomes" id="UP000467841">
    <property type="component" value="Unassembled WGS sequence"/>
</dbReference>
<organism evidence="4 6">
    <name type="scientific">Microthlaspi erraticum</name>
    <dbReference type="NCBI Taxonomy" id="1685480"/>
    <lineage>
        <taxon>Eukaryota</taxon>
        <taxon>Viridiplantae</taxon>
        <taxon>Streptophyta</taxon>
        <taxon>Embryophyta</taxon>
        <taxon>Tracheophyta</taxon>
        <taxon>Spermatophyta</taxon>
        <taxon>Magnoliopsida</taxon>
        <taxon>eudicotyledons</taxon>
        <taxon>Gunneridae</taxon>
        <taxon>Pentapetalae</taxon>
        <taxon>rosids</taxon>
        <taxon>malvids</taxon>
        <taxon>Brassicales</taxon>
        <taxon>Brassicaceae</taxon>
        <taxon>Coluteocarpeae</taxon>
        <taxon>Microthlaspi</taxon>
    </lineage>
</organism>
<reference evidence="4 6" key="1">
    <citation type="submission" date="2020-01" db="EMBL/GenBank/DDBJ databases">
        <authorList>
            <person name="Mishra B."/>
        </authorList>
    </citation>
    <scope>NUCLEOTIDE SEQUENCE [LARGE SCALE GENOMIC DNA]</scope>
</reference>
<evidence type="ECO:0000313" key="6">
    <source>
        <dbReference type="Proteomes" id="UP000467841"/>
    </source>
</evidence>
<evidence type="ECO:0000313" key="5">
    <source>
        <dbReference type="EMBL" id="CAA7053087.1"/>
    </source>
</evidence>
<feature type="compositionally biased region" description="Basic and acidic residues" evidence="1">
    <location>
        <begin position="381"/>
        <end position="390"/>
    </location>
</feature>
<dbReference type="PANTHER" id="PTHR31286">
    <property type="entry name" value="GLYCINE-RICH CELL WALL STRUCTURAL PROTEIN 1.8-LIKE"/>
    <property type="match status" value="1"/>
</dbReference>
<dbReference type="Pfam" id="PF14392">
    <property type="entry name" value="zf-CCHC_4"/>
    <property type="match status" value="1"/>
</dbReference>
<feature type="compositionally biased region" description="Basic and acidic residues" evidence="1">
    <location>
        <begin position="292"/>
        <end position="309"/>
    </location>
</feature>
<feature type="region of interest" description="Disordered" evidence="1">
    <location>
        <begin position="225"/>
        <end position="448"/>
    </location>
</feature>
<gene>
    <name evidence="5" type="ORF">MERR_LOCUS40322</name>
    <name evidence="4" type="ORF">MERR_LOCUS5333</name>
</gene>
<proteinExistence type="predicted"/>
<dbReference type="Pfam" id="PF14111">
    <property type="entry name" value="DUF4283"/>
    <property type="match status" value="1"/>
</dbReference>
<dbReference type="AlphaFoldDB" id="A0A6D2HPB0"/>
<feature type="compositionally biased region" description="Polar residues" evidence="1">
    <location>
        <begin position="311"/>
        <end position="360"/>
    </location>
</feature>
<protein>
    <recommendedName>
        <fullName evidence="7">DUF4283 domain-containing protein</fullName>
    </recommendedName>
</protein>
<feature type="compositionally biased region" description="Basic and acidic residues" evidence="1">
    <location>
        <begin position="237"/>
        <end position="283"/>
    </location>
</feature>
<dbReference type="OrthoDB" id="1031350at2759"/>
<evidence type="ECO:0008006" key="7">
    <source>
        <dbReference type="Google" id="ProtNLM"/>
    </source>
</evidence>
<dbReference type="InterPro" id="IPR040256">
    <property type="entry name" value="At4g02000-like"/>
</dbReference>